<feature type="transmembrane region" description="Helical" evidence="2">
    <location>
        <begin position="30"/>
        <end position="51"/>
    </location>
</feature>
<dbReference type="Gene3D" id="3.30.1150.10">
    <property type="match status" value="1"/>
</dbReference>
<accession>A0ABQ6LJ97</accession>
<evidence type="ECO:0000256" key="1">
    <source>
        <dbReference type="SAM" id="MobiDB-lite"/>
    </source>
</evidence>
<feature type="compositionally biased region" description="Low complexity" evidence="1">
    <location>
        <begin position="142"/>
        <end position="156"/>
    </location>
</feature>
<evidence type="ECO:0000256" key="2">
    <source>
        <dbReference type="SAM" id="Phobius"/>
    </source>
</evidence>
<evidence type="ECO:0000313" key="4">
    <source>
        <dbReference type="Proteomes" id="UP001239909"/>
    </source>
</evidence>
<gene>
    <name evidence="3" type="ORF">LNKW23_25560</name>
</gene>
<keyword evidence="2" id="KW-0472">Membrane</keyword>
<keyword evidence="2" id="KW-1133">Transmembrane helix</keyword>
<protein>
    <recommendedName>
        <fullName evidence="5">Cell envelope biogenesis protein TolA</fullName>
    </recommendedName>
</protein>
<dbReference type="RefSeq" id="WP_285672138.1">
    <property type="nucleotide sequence ID" value="NZ_BSYI01000018.1"/>
</dbReference>
<name>A0ABQ6LJ97_9RHOB</name>
<feature type="region of interest" description="Disordered" evidence="1">
    <location>
        <begin position="79"/>
        <end position="297"/>
    </location>
</feature>
<feature type="compositionally biased region" description="Acidic residues" evidence="1">
    <location>
        <begin position="205"/>
        <end position="227"/>
    </location>
</feature>
<evidence type="ECO:0000313" key="3">
    <source>
        <dbReference type="EMBL" id="GMG83343.1"/>
    </source>
</evidence>
<keyword evidence="2" id="KW-0812">Transmembrane</keyword>
<evidence type="ECO:0008006" key="5">
    <source>
        <dbReference type="Google" id="ProtNLM"/>
    </source>
</evidence>
<proteinExistence type="predicted"/>
<feature type="compositionally biased region" description="Pro residues" evidence="1">
    <location>
        <begin position="157"/>
        <end position="173"/>
    </location>
</feature>
<organism evidence="3 4">
    <name type="scientific">Paralimibaculum aggregatum</name>
    <dbReference type="NCBI Taxonomy" id="3036245"/>
    <lineage>
        <taxon>Bacteria</taxon>
        <taxon>Pseudomonadati</taxon>
        <taxon>Pseudomonadota</taxon>
        <taxon>Alphaproteobacteria</taxon>
        <taxon>Rhodobacterales</taxon>
        <taxon>Paracoccaceae</taxon>
        <taxon>Paralimibaculum</taxon>
    </lineage>
</organism>
<feature type="compositionally biased region" description="Low complexity" evidence="1">
    <location>
        <begin position="239"/>
        <end position="263"/>
    </location>
</feature>
<keyword evidence="4" id="KW-1185">Reference proteome</keyword>
<reference evidence="3 4" key="1">
    <citation type="submission" date="2023-04" db="EMBL/GenBank/DDBJ databases">
        <title>Marinoamorphus aggregata gen. nov., sp. Nov., isolate from tissue of brittle star Ophioplocus japonicus.</title>
        <authorList>
            <person name="Kawano K."/>
            <person name="Sawayama S."/>
            <person name="Nakagawa S."/>
        </authorList>
    </citation>
    <scope>NUCLEOTIDE SEQUENCE [LARGE SCALE GENOMIC DNA]</scope>
    <source>
        <strain evidence="3 4">NKW23</strain>
    </source>
</reference>
<sequence length="402" mass="41453">MRRARRQAAGKTGTEADLVETGAGGMREGLIASGALHLGLLLAVLVGPLFAAREEPAQFITAEVSVIDGADFDAMLSAAPVRPSDAPDGPVAPELAETPPLQPAPPAETAPERGELGPVAAAPPDPRPDLPVLASPPPPTTVPTEAVRPSIAEIPVPDAPPAEAPVPESPPATEPVQPLASRPVPVPGARPERPPDPEPAPAEAEAPEPEPDETETPEAEVAQEPEAPEGPAPREARLPVARPAEVAAASAASQETRQAAATPEPSPEPAPEPAARQAAEPTPPRAAGASRFASQVSRGEKDALRLGIQQYFTYAGSRADRSLEVTVAIALDPAGSIVEGPELVEARGGDQGAQRALFQAGRRALIRAASQGRVFAKLPREKFSAWQRIHVTFTPHGAGFSS</sequence>
<comment type="caution">
    <text evidence="3">The sequence shown here is derived from an EMBL/GenBank/DDBJ whole genome shotgun (WGS) entry which is preliminary data.</text>
</comment>
<dbReference type="Proteomes" id="UP001239909">
    <property type="component" value="Unassembled WGS sequence"/>
</dbReference>
<dbReference type="EMBL" id="BSYI01000018">
    <property type="protein sequence ID" value="GMG83343.1"/>
    <property type="molecule type" value="Genomic_DNA"/>
</dbReference>